<organism evidence="2 3">
    <name type="scientific">Phytophthora sojae (strain P6497)</name>
    <name type="common">Soybean stem and root rot agent</name>
    <name type="synonym">Phytophthora megasperma f. sp. glycines</name>
    <dbReference type="NCBI Taxonomy" id="1094619"/>
    <lineage>
        <taxon>Eukaryota</taxon>
        <taxon>Sar</taxon>
        <taxon>Stramenopiles</taxon>
        <taxon>Oomycota</taxon>
        <taxon>Peronosporomycetes</taxon>
        <taxon>Peronosporales</taxon>
        <taxon>Peronosporaceae</taxon>
        <taxon>Phytophthora</taxon>
    </lineage>
</organism>
<evidence type="ECO:0000313" key="3">
    <source>
        <dbReference type="Proteomes" id="UP000002640"/>
    </source>
</evidence>
<proteinExistence type="predicted"/>
<gene>
    <name evidence="2" type="ORF">PHYSODRAFT_326916</name>
</gene>
<dbReference type="InParanoid" id="G4YT40"/>
<protein>
    <recommendedName>
        <fullName evidence="4">OTU domain-containing protein</fullName>
    </recommendedName>
</protein>
<accession>G4YT40</accession>
<dbReference type="EMBL" id="JH159152">
    <property type="protein sequence ID" value="EGZ25966.1"/>
    <property type="molecule type" value="Genomic_DNA"/>
</dbReference>
<dbReference type="GeneID" id="20645518"/>
<reference evidence="2 3" key="1">
    <citation type="journal article" date="2006" name="Science">
        <title>Phytophthora genome sequences uncover evolutionary origins and mechanisms of pathogenesis.</title>
        <authorList>
            <person name="Tyler B.M."/>
            <person name="Tripathy S."/>
            <person name="Zhang X."/>
            <person name="Dehal P."/>
            <person name="Jiang R.H."/>
            <person name="Aerts A."/>
            <person name="Arredondo F.D."/>
            <person name="Baxter L."/>
            <person name="Bensasson D."/>
            <person name="Beynon J.L."/>
            <person name="Chapman J."/>
            <person name="Damasceno C.M."/>
            <person name="Dorrance A.E."/>
            <person name="Dou D."/>
            <person name="Dickerman A.W."/>
            <person name="Dubchak I.L."/>
            <person name="Garbelotto M."/>
            <person name="Gijzen M."/>
            <person name="Gordon S.G."/>
            <person name="Govers F."/>
            <person name="Grunwald N.J."/>
            <person name="Huang W."/>
            <person name="Ivors K.L."/>
            <person name="Jones R.W."/>
            <person name="Kamoun S."/>
            <person name="Krampis K."/>
            <person name="Lamour K.H."/>
            <person name="Lee M.K."/>
            <person name="McDonald W.H."/>
            <person name="Medina M."/>
            <person name="Meijer H.J."/>
            <person name="Nordberg E.K."/>
            <person name="Maclean D.J."/>
            <person name="Ospina-Giraldo M.D."/>
            <person name="Morris P.F."/>
            <person name="Phuntumart V."/>
            <person name="Putnam N.H."/>
            <person name="Rash S."/>
            <person name="Rose J.K."/>
            <person name="Sakihama Y."/>
            <person name="Salamov A.A."/>
            <person name="Savidor A."/>
            <person name="Scheuring C.F."/>
            <person name="Smith B.M."/>
            <person name="Sobral B.W."/>
            <person name="Terry A."/>
            <person name="Torto-Alalibo T.A."/>
            <person name="Win J."/>
            <person name="Xu Z."/>
            <person name="Zhang H."/>
            <person name="Grigoriev I.V."/>
            <person name="Rokhsar D.S."/>
            <person name="Boore J.L."/>
        </authorList>
    </citation>
    <scope>NUCLEOTIDE SEQUENCE [LARGE SCALE GENOMIC DNA]</scope>
    <source>
        <strain evidence="2 3">P6497</strain>
    </source>
</reference>
<evidence type="ECO:0008006" key="4">
    <source>
        <dbReference type="Google" id="ProtNLM"/>
    </source>
</evidence>
<dbReference type="KEGG" id="psoj:PHYSODRAFT_326916"/>
<dbReference type="RefSeq" id="XP_009521254.1">
    <property type="nucleotide sequence ID" value="XM_009522959.1"/>
</dbReference>
<sequence>MGRPHVGSAEGDADLPIQAAHWLESFAGTAVDVARNGQCAFLALYATMSNHARPCLTSTAADTRQASEIKKGVYTLMMANLRYDVELGLLDPLLEAHRAFPNQPLHVNRDAATASLFAHYAQERTRATNVQVPKSFWAGPHELRAMAQYLREPLLVLRMNKSGDAQLQRYMYKDFRLKNGDDHETGYCEALTDRQARDYLFECWSLHVLPRFLILREDEHHFNGVAHGELFVKWRAEGDREYTAMVSDTYAWKATVTSILPGEDAPLESLNKLSNTPSVNNVIIKRVTLRDRLDIVHARMGRPTLEQEGYDDEKELDLLLVQEECMLQETYGIDGYASGSQDSDEDTPSEVATPNQYPRVSSGEISEDLYFRILQAENPTSVPKDDLPLYELIHAANREAFTRWCTLYQKALNLPTIGRRSTARSIAQELLKHPPTLRHLFAFLPYPELEAKVWTTDDLTAWGAYEAYLFF</sequence>
<evidence type="ECO:0000313" key="2">
    <source>
        <dbReference type="EMBL" id="EGZ25966.1"/>
    </source>
</evidence>
<feature type="region of interest" description="Disordered" evidence="1">
    <location>
        <begin position="336"/>
        <end position="358"/>
    </location>
</feature>
<name>G4YT40_PHYSP</name>
<evidence type="ECO:0000256" key="1">
    <source>
        <dbReference type="SAM" id="MobiDB-lite"/>
    </source>
</evidence>
<dbReference type="AlphaFoldDB" id="G4YT40"/>
<keyword evidence="3" id="KW-1185">Reference proteome</keyword>
<dbReference type="Proteomes" id="UP000002640">
    <property type="component" value="Unassembled WGS sequence"/>
</dbReference>